<dbReference type="EMBL" id="BQNB010015379">
    <property type="protein sequence ID" value="GJT39348.1"/>
    <property type="molecule type" value="Genomic_DNA"/>
</dbReference>
<evidence type="ECO:0000313" key="2">
    <source>
        <dbReference type="EMBL" id="GJT39348.1"/>
    </source>
</evidence>
<dbReference type="Gene3D" id="2.40.50.140">
    <property type="entry name" value="Nucleic acid-binding proteins"/>
    <property type="match status" value="1"/>
</dbReference>
<keyword evidence="3" id="KW-1185">Reference proteome</keyword>
<accession>A0ABQ5DL64</accession>
<feature type="region of interest" description="Disordered" evidence="1">
    <location>
        <begin position="364"/>
        <end position="383"/>
    </location>
</feature>
<sequence length="383" mass="43688">MATNAQNTNNTTIRSILLAKKLTSLNFTNWYRNLWIVLRYEKKIKFVEQPTGPPPDPETADPDTIDKYYETVNLKQEVECLMLGSMSSDLQRALENCKAYDMIQELKTMFEEQAKQELFEQTKLSILIMQFAKHKIYRGKPSLSNLYNCTRFFINEDIPEIINFKKSVVAIVGTETPEHPIAPLVTYKKISVRDEFLTHLEKVNLAYIRDIRKVMSCVIVGTIKCVERETKWYYLGCRACNFGVDPKTEEYKDEESGLVKKKTVGYIFDITDYNLSKNKYVYGVSQICQEADVIEELELKVPTLEATVSSSLTPSLGFISPPSRLKYQDSASETGDTSSLIESLKDTGTSPIKRKLEDVIDVEELSNASSTKKKPLAPKIEKD</sequence>
<comment type="caution">
    <text evidence="2">The sequence shown here is derived from an EMBL/GenBank/DDBJ whole genome shotgun (WGS) entry which is preliminary data.</text>
</comment>
<gene>
    <name evidence="2" type="ORF">Tco_0939213</name>
</gene>
<organism evidence="2 3">
    <name type="scientific">Tanacetum coccineum</name>
    <dbReference type="NCBI Taxonomy" id="301880"/>
    <lineage>
        <taxon>Eukaryota</taxon>
        <taxon>Viridiplantae</taxon>
        <taxon>Streptophyta</taxon>
        <taxon>Embryophyta</taxon>
        <taxon>Tracheophyta</taxon>
        <taxon>Spermatophyta</taxon>
        <taxon>Magnoliopsida</taxon>
        <taxon>eudicotyledons</taxon>
        <taxon>Gunneridae</taxon>
        <taxon>Pentapetalae</taxon>
        <taxon>asterids</taxon>
        <taxon>campanulids</taxon>
        <taxon>Asterales</taxon>
        <taxon>Asteraceae</taxon>
        <taxon>Asteroideae</taxon>
        <taxon>Anthemideae</taxon>
        <taxon>Anthemidinae</taxon>
        <taxon>Tanacetum</taxon>
    </lineage>
</organism>
<dbReference type="InterPro" id="IPR012340">
    <property type="entry name" value="NA-bd_OB-fold"/>
</dbReference>
<reference evidence="2" key="1">
    <citation type="journal article" date="2022" name="Int. J. Mol. Sci.">
        <title>Draft Genome of Tanacetum Coccineum: Genomic Comparison of Closely Related Tanacetum-Family Plants.</title>
        <authorList>
            <person name="Yamashiro T."/>
            <person name="Shiraishi A."/>
            <person name="Nakayama K."/>
            <person name="Satake H."/>
        </authorList>
    </citation>
    <scope>NUCLEOTIDE SEQUENCE</scope>
</reference>
<reference evidence="2" key="2">
    <citation type="submission" date="2022-01" db="EMBL/GenBank/DDBJ databases">
        <authorList>
            <person name="Yamashiro T."/>
            <person name="Shiraishi A."/>
            <person name="Satake H."/>
            <person name="Nakayama K."/>
        </authorList>
    </citation>
    <scope>NUCLEOTIDE SEQUENCE</scope>
</reference>
<evidence type="ECO:0000256" key="1">
    <source>
        <dbReference type="SAM" id="MobiDB-lite"/>
    </source>
</evidence>
<protein>
    <submittedName>
        <fullName evidence="2">Uncharacterized protein</fullName>
    </submittedName>
</protein>
<name>A0ABQ5DL64_9ASTR</name>
<proteinExistence type="predicted"/>
<dbReference type="Proteomes" id="UP001151760">
    <property type="component" value="Unassembled WGS sequence"/>
</dbReference>
<evidence type="ECO:0000313" key="3">
    <source>
        <dbReference type="Proteomes" id="UP001151760"/>
    </source>
</evidence>